<dbReference type="InterPro" id="IPR036390">
    <property type="entry name" value="WH_DNA-bd_sf"/>
</dbReference>
<feature type="domain" description="IclR-ED" evidence="6">
    <location>
        <begin position="96"/>
        <end position="279"/>
    </location>
</feature>
<dbReference type="SUPFAM" id="SSF55781">
    <property type="entry name" value="GAF domain-like"/>
    <property type="match status" value="1"/>
</dbReference>
<dbReference type="AlphaFoldDB" id="A0A3G2EFQ7"/>
<dbReference type="GO" id="GO:0003700">
    <property type="term" value="F:DNA-binding transcription factor activity"/>
    <property type="evidence" value="ECO:0007669"/>
    <property type="project" value="TreeGrafter"/>
</dbReference>
<dbReference type="PANTHER" id="PTHR30136">
    <property type="entry name" value="HELIX-TURN-HELIX TRANSCRIPTIONAL REGULATOR, ICLR FAMILY"/>
    <property type="match status" value="1"/>
</dbReference>
<sequence length="285" mass="30551">MHDAFQKRQAEAEEDSPAGGAVGAGAAASHGDEARGLRVLRLIEHLASASQPLTLSQLAARMQVPKASMMRLLDTLEQHGYVLRTPVGRGYVPGAASTNLALATLRNNALIRVSRSILGSLVAATGETCNLAIPEGNAVVYVDRVETQEPLRLHLVLGTRAPMHCTASGKLFLAYMSLLERRELLAMLTLEARTPKSITDPVLLEREIVRIARLGIGIDDEEFVHGMVAVAVPICAADGRIVAAVACHAPVARKSVEQLMQHVPQLKEAAVKLRPLLLAETVHNT</sequence>
<dbReference type="InterPro" id="IPR005471">
    <property type="entry name" value="Tscrpt_reg_IclR_N"/>
</dbReference>
<dbReference type="PANTHER" id="PTHR30136:SF24">
    <property type="entry name" value="HTH-TYPE TRANSCRIPTIONAL REPRESSOR ALLR"/>
    <property type="match status" value="1"/>
</dbReference>
<evidence type="ECO:0000256" key="3">
    <source>
        <dbReference type="ARBA" id="ARBA00023163"/>
    </source>
</evidence>
<evidence type="ECO:0000313" key="8">
    <source>
        <dbReference type="Proteomes" id="UP000279594"/>
    </source>
</evidence>
<dbReference type="InterPro" id="IPR036388">
    <property type="entry name" value="WH-like_DNA-bd_sf"/>
</dbReference>
<proteinExistence type="predicted"/>
<feature type="region of interest" description="Disordered" evidence="4">
    <location>
        <begin position="1"/>
        <end position="29"/>
    </location>
</feature>
<dbReference type="Gene3D" id="3.30.450.40">
    <property type="match status" value="1"/>
</dbReference>
<dbReference type="InterPro" id="IPR050707">
    <property type="entry name" value="HTH_MetabolicPath_Reg"/>
</dbReference>
<gene>
    <name evidence="7" type="ORF">D9M09_23995</name>
</gene>
<dbReference type="InterPro" id="IPR014757">
    <property type="entry name" value="Tscrpt_reg_IclR_C"/>
</dbReference>
<evidence type="ECO:0000256" key="1">
    <source>
        <dbReference type="ARBA" id="ARBA00023015"/>
    </source>
</evidence>
<evidence type="ECO:0000256" key="2">
    <source>
        <dbReference type="ARBA" id="ARBA00023125"/>
    </source>
</evidence>
<evidence type="ECO:0000256" key="4">
    <source>
        <dbReference type="SAM" id="MobiDB-lite"/>
    </source>
</evidence>
<dbReference type="SUPFAM" id="SSF46785">
    <property type="entry name" value="Winged helix' DNA-binding domain"/>
    <property type="match status" value="1"/>
</dbReference>
<organism evidence="7 8">
    <name type="scientific">Janthinobacterium agaricidamnosum</name>
    <dbReference type="NCBI Taxonomy" id="55508"/>
    <lineage>
        <taxon>Bacteria</taxon>
        <taxon>Pseudomonadati</taxon>
        <taxon>Pseudomonadota</taxon>
        <taxon>Betaproteobacteria</taxon>
        <taxon>Burkholderiales</taxon>
        <taxon>Oxalobacteraceae</taxon>
        <taxon>Janthinobacterium</taxon>
    </lineage>
</organism>
<dbReference type="Gene3D" id="1.10.10.10">
    <property type="entry name" value="Winged helix-like DNA-binding domain superfamily/Winged helix DNA-binding domain"/>
    <property type="match status" value="1"/>
</dbReference>
<evidence type="ECO:0000259" key="6">
    <source>
        <dbReference type="PROSITE" id="PS51078"/>
    </source>
</evidence>
<feature type="compositionally biased region" description="Basic and acidic residues" evidence="4">
    <location>
        <begin position="1"/>
        <end position="11"/>
    </location>
</feature>
<dbReference type="Pfam" id="PF01614">
    <property type="entry name" value="IclR_C"/>
    <property type="match status" value="1"/>
</dbReference>
<keyword evidence="1" id="KW-0805">Transcription regulation</keyword>
<name>A0A3G2EFQ7_9BURK</name>
<dbReference type="EMBL" id="CP033019">
    <property type="protein sequence ID" value="AYM78516.1"/>
    <property type="molecule type" value="Genomic_DNA"/>
</dbReference>
<dbReference type="GO" id="GO:0045892">
    <property type="term" value="P:negative regulation of DNA-templated transcription"/>
    <property type="evidence" value="ECO:0007669"/>
    <property type="project" value="TreeGrafter"/>
</dbReference>
<dbReference type="PROSITE" id="PS51077">
    <property type="entry name" value="HTH_ICLR"/>
    <property type="match status" value="1"/>
</dbReference>
<dbReference type="RefSeq" id="WP_121670556.1">
    <property type="nucleotide sequence ID" value="NZ_CP033019.1"/>
</dbReference>
<evidence type="ECO:0000259" key="5">
    <source>
        <dbReference type="PROSITE" id="PS51077"/>
    </source>
</evidence>
<dbReference type="InterPro" id="IPR029016">
    <property type="entry name" value="GAF-like_dom_sf"/>
</dbReference>
<protein>
    <submittedName>
        <fullName evidence="7">IclR family transcriptional regulator</fullName>
    </submittedName>
</protein>
<keyword evidence="3" id="KW-0804">Transcription</keyword>
<evidence type="ECO:0000313" key="7">
    <source>
        <dbReference type="EMBL" id="AYM78516.1"/>
    </source>
</evidence>
<dbReference type="Proteomes" id="UP000279594">
    <property type="component" value="Chromosome"/>
</dbReference>
<keyword evidence="8" id="KW-1185">Reference proteome</keyword>
<accession>A0A3G2EFQ7</accession>
<reference evidence="7 8" key="1">
    <citation type="submission" date="2018-10" db="EMBL/GenBank/DDBJ databases">
        <title>Effects of UV and annual dynamics of microbial communities in freshwater RAS systems.</title>
        <authorList>
            <person name="Bekkelund A.K."/>
            <person name="Hansen B.R."/>
            <person name="Stokken H."/>
            <person name="Eriksen B.F."/>
            <person name="Kashulin N.A."/>
        </authorList>
    </citation>
    <scope>NUCLEOTIDE SEQUENCE [LARGE SCALE GENOMIC DNA]</scope>
    <source>
        <strain evidence="7 8">BHSEK</strain>
    </source>
</reference>
<dbReference type="GO" id="GO:0003677">
    <property type="term" value="F:DNA binding"/>
    <property type="evidence" value="ECO:0007669"/>
    <property type="project" value="UniProtKB-KW"/>
</dbReference>
<dbReference type="Pfam" id="PF09339">
    <property type="entry name" value="HTH_IclR"/>
    <property type="match status" value="1"/>
</dbReference>
<dbReference type="PROSITE" id="PS51078">
    <property type="entry name" value="ICLR_ED"/>
    <property type="match status" value="1"/>
</dbReference>
<dbReference type="SMART" id="SM00346">
    <property type="entry name" value="HTH_ICLR"/>
    <property type="match status" value="1"/>
</dbReference>
<feature type="domain" description="HTH iclR-type" evidence="5">
    <location>
        <begin position="33"/>
        <end position="95"/>
    </location>
</feature>
<keyword evidence="2" id="KW-0238">DNA-binding</keyword>